<proteinExistence type="predicted"/>
<evidence type="ECO:0000313" key="3">
    <source>
        <dbReference type="EMBL" id="SIT16133.1"/>
    </source>
</evidence>
<dbReference type="STRING" id="633194.SAMN05421759_12345"/>
<dbReference type="AlphaFoldDB" id="A0A1N7PZS2"/>
<protein>
    <submittedName>
        <fullName evidence="3">Flp pilus assembly protein TadG</fullName>
    </submittedName>
</protein>
<sequence>MLTSIKRHLSRFRDENTGSISVEAAIVFPALIILFFATWVWFDVSRQQAVNQKANYTIGDAISRETDPLNNAYIDSSYSLLQHLTRSNAAGTDLRISVVEYNSAGAGSYDLLWSEARGVYPPLVNGDLVGMEFRLPIMSNGDQVVLVETWEDYVPAASVGLSAFEIQTYSFTRPRFAPQIHFEGKTFNANNGWGNGDQDAAGNSLCNNNAENAEWNLADSTTHEECADNVDGKENQGGGTSKKSSGA</sequence>
<reference evidence="4" key="1">
    <citation type="submission" date="2017-01" db="EMBL/GenBank/DDBJ databases">
        <authorList>
            <person name="Varghese N."/>
            <person name="Submissions S."/>
        </authorList>
    </citation>
    <scope>NUCLEOTIDE SEQUENCE [LARGE SCALE GENOMIC DNA]</scope>
    <source>
        <strain evidence="4">DSM 29430</strain>
    </source>
</reference>
<name>A0A1N7PZS2_9RHOB</name>
<organism evidence="3 4">
    <name type="scientific">Roseivivax lentus</name>
    <dbReference type="NCBI Taxonomy" id="633194"/>
    <lineage>
        <taxon>Bacteria</taxon>
        <taxon>Pseudomonadati</taxon>
        <taxon>Pseudomonadota</taxon>
        <taxon>Alphaproteobacteria</taxon>
        <taxon>Rhodobacterales</taxon>
        <taxon>Roseobacteraceae</taxon>
        <taxon>Roseivivax</taxon>
    </lineage>
</organism>
<gene>
    <name evidence="3" type="ORF">SAMN05421759_12345</name>
</gene>
<keyword evidence="2" id="KW-1133">Transmembrane helix</keyword>
<feature type="transmembrane region" description="Helical" evidence="2">
    <location>
        <begin position="20"/>
        <end position="42"/>
    </location>
</feature>
<dbReference type="EMBL" id="FTOQ01000023">
    <property type="protein sequence ID" value="SIT16133.1"/>
    <property type="molecule type" value="Genomic_DNA"/>
</dbReference>
<keyword evidence="4" id="KW-1185">Reference proteome</keyword>
<feature type="compositionally biased region" description="Basic and acidic residues" evidence="1">
    <location>
        <begin position="221"/>
        <end position="234"/>
    </location>
</feature>
<evidence type="ECO:0000256" key="2">
    <source>
        <dbReference type="SAM" id="Phobius"/>
    </source>
</evidence>
<accession>A0A1N7PZS2</accession>
<dbReference type="RefSeq" id="WP_234990321.1">
    <property type="nucleotide sequence ID" value="NZ_FTOQ01000023.1"/>
</dbReference>
<keyword evidence="2" id="KW-0812">Transmembrane</keyword>
<feature type="region of interest" description="Disordered" evidence="1">
    <location>
        <begin position="218"/>
        <end position="247"/>
    </location>
</feature>
<evidence type="ECO:0000313" key="4">
    <source>
        <dbReference type="Proteomes" id="UP000186684"/>
    </source>
</evidence>
<keyword evidence="2" id="KW-0472">Membrane</keyword>
<dbReference type="Proteomes" id="UP000186684">
    <property type="component" value="Unassembled WGS sequence"/>
</dbReference>
<evidence type="ECO:0000256" key="1">
    <source>
        <dbReference type="SAM" id="MobiDB-lite"/>
    </source>
</evidence>